<reference evidence="2 3" key="1">
    <citation type="submission" date="2019-11" db="EMBL/GenBank/DDBJ databases">
        <title>Whole genome sequence of Oryza granulata.</title>
        <authorList>
            <person name="Li W."/>
        </authorList>
    </citation>
    <scope>NUCLEOTIDE SEQUENCE [LARGE SCALE GENOMIC DNA]</scope>
    <source>
        <strain evidence="3">cv. Menghai</strain>
        <tissue evidence="2">Leaf</tissue>
    </source>
</reference>
<accession>A0A6G1FAM9</accession>
<keyword evidence="3" id="KW-1185">Reference proteome</keyword>
<feature type="compositionally biased region" description="Low complexity" evidence="1">
    <location>
        <begin position="72"/>
        <end position="83"/>
    </location>
</feature>
<comment type="caution">
    <text evidence="2">The sequence shown here is derived from an EMBL/GenBank/DDBJ whole genome shotgun (WGS) entry which is preliminary data.</text>
</comment>
<gene>
    <name evidence="2" type="ORF">E2562_020014</name>
</gene>
<feature type="compositionally biased region" description="Gly residues" evidence="1">
    <location>
        <begin position="35"/>
        <end position="44"/>
    </location>
</feature>
<protein>
    <submittedName>
        <fullName evidence="2">Uncharacterized protein</fullName>
    </submittedName>
</protein>
<dbReference type="AlphaFoldDB" id="A0A6G1FAM9"/>
<evidence type="ECO:0000256" key="1">
    <source>
        <dbReference type="SAM" id="MobiDB-lite"/>
    </source>
</evidence>
<name>A0A6G1FAM9_9ORYZ</name>
<sequence>MEWSAQRWESDQDAGGSRRGRGGAEWLGTAVGKYDAGGLGGPGPDGDERGAPPISAVEDSSWRHWSKANGGRSASAEWAEARSTTLATGHTDRCWPSLTGCRRWALAVKRGVKGVERAVKGGQGGTDVLESRWLLSPIAGNLLG</sequence>
<dbReference type="EMBL" id="SPHZ02000001">
    <property type="protein sequence ID" value="KAF0933881.1"/>
    <property type="molecule type" value="Genomic_DNA"/>
</dbReference>
<proteinExistence type="predicted"/>
<evidence type="ECO:0000313" key="3">
    <source>
        <dbReference type="Proteomes" id="UP000479710"/>
    </source>
</evidence>
<feature type="region of interest" description="Disordered" evidence="1">
    <location>
        <begin position="1"/>
        <end position="90"/>
    </location>
</feature>
<dbReference type="Proteomes" id="UP000479710">
    <property type="component" value="Unassembled WGS sequence"/>
</dbReference>
<organism evidence="2 3">
    <name type="scientific">Oryza meyeriana var. granulata</name>
    <dbReference type="NCBI Taxonomy" id="110450"/>
    <lineage>
        <taxon>Eukaryota</taxon>
        <taxon>Viridiplantae</taxon>
        <taxon>Streptophyta</taxon>
        <taxon>Embryophyta</taxon>
        <taxon>Tracheophyta</taxon>
        <taxon>Spermatophyta</taxon>
        <taxon>Magnoliopsida</taxon>
        <taxon>Liliopsida</taxon>
        <taxon>Poales</taxon>
        <taxon>Poaceae</taxon>
        <taxon>BOP clade</taxon>
        <taxon>Oryzoideae</taxon>
        <taxon>Oryzeae</taxon>
        <taxon>Oryzinae</taxon>
        <taxon>Oryza</taxon>
        <taxon>Oryza meyeriana</taxon>
    </lineage>
</organism>
<evidence type="ECO:0000313" key="2">
    <source>
        <dbReference type="EMBL" id="KAF0933881.1"/>
    </source>
</evidence>